<comment type="caution">
    <text evidence="1">The sequence shown here is derived from an EMBL/GenBank/DDBJ whole genome shotgun (WGS) entry which is preliminary data.</text>
</comment>
<evidence type="ECO:0000313" key="2">
    <source>
        <dbReference type="Proteomes" id="UP000177039"/>
    </source>
</evidence>
<dbReference type="AlphaFoldDB" id="A0A1F5H2A4"/>
<organism evidence="1 2">
    <name type="scientific">Candidatus Curtissbacteria bacterium RIFCSPLOWO2_01_FULL_42_50</name>
    <dbReference type="NCBI Taxonomy" id="1797730"/>
    <lineage>
        <taxon>Bacteria</taxon>
        <taxon>Candidatus Curtissiibacteriota</taxon>
    </lineage>
</organism>
<accession>A0A1F5H2A4</accession>
<protein>
    <submittedName>
        <fullName evidence="1">Uncharacterized protein</fullName>
    </submittedName>
</protein>
<dbReference type="Proteomes" id="UP000177039">
    <property type="component" value="Unassembled WGS sequence"/>
</dbReference>
<reference evidence="1 2" key="1">
    <citation type="journal article" date="2016" name="Nat. Commun.">
        <title>Thousands of microbial genomes shed light on interconnected biogeochemical processes in an aquifer system.</title>
        <authorList>
            <person name="Anantharaman K."/>
            <person name="Brown C.T."/>
            <person name="Hug L.A."/>
            <person name="Sharon I."/>
            <person name="Castelle C.J."/>
            <person name="Probst A.J."/>
            <person name="Thomas B.C."/>
            <person name="Singh A."/>
            <person name="Wilkins M.J."/>
            <person name="Karaoz U."/>
            <person name="Brodie E.L."/>
            <person name="Williams K.H."/>
            <person name="Hubbard S.S."/>
            <person name="Banfield J.F."/>
        </authorList>
    </citation>
    <scope>NUCLEOTIDE SEQUENCE [LARGE SCALE GENOMIC DNA]</scope>
</reference>
<dbReference type="EMBL" id="MFBT01000039">
    <property type="protein sequence ID" value="OGD98276.1"/>
    <property type="molecule type" value="Genomic_DNA"/>
</dbReference>
<evidence type="ECO:0000313" key="1">
    <source>
        <dbReference type="EMBL" id="OGD98276.1"/>
    </source>
</evidence>
<gene>
    <name evidence="1" type="ORF">A3B54_04150</name>
</gene>
<sequence length="194" mass="21856">MTNESDLGPHNKDRSRHAVQIHLPLDEEAQFIVLGGINSDEISSLVSVEAEQLDESTHKVNVGFSIWEDSGVASKQDRQLFVGDKLETDSKGNPIADPIYVYDPYQSWLMAMTEGSLKSHVENGGYFWQVARFIGFNVAVNEFQLEPEQIDDPKVLFNGVKELPEPIKLNFGIDKKVDTLTKYVSFEVIIKKKV</sequence>
<name>A0A1F5H2A4_9BACT</name>
<proteinExistence type="predicted"/>